<accession>A0A7W9ZJ35</accession>
<dbReference type="EMBL" id="JACIIX010000009">
    <property type="protein sequence ID" value="MBB6211089.1"/>
    <property type="molecule type" value="Genomic_DNA"/>
</dbReference>
<name>A0A7W9ZJ35_NOVIT</name>
<comment type="similarity">
    <text evidence="2">Belongs to the hemerythrin family.</text>
</comment>
<keyword evidence="5" id="KW-0408">Iron</keyword>
<dbReference type="InterPro" id="IPR012827">
    <property type="entry name" value="Hemerythrin_metal-bd"/>
</dbReference>
<evidence type="ECO:0000259" key="11">
    <source>
        <dbReference type="PROSITE" id="PS50192"/>
    </source>
</evidence>
<dbReference type="InterPro" id="IPR004090">
    <property type="entry name" value="Chemotax_Me-accpt_rcpt"/>
</dbReference>
<proteinExistence type="inferred from homology"/>
<dbReference type="GO" id="GO:0006935">
    <property type="term" value="P:chemotaxis"/>
    <property type="evidence" value="ECO:0007669"/>
    <property type="project" value="InterPro"/>
</dbReference>
<keyword evidence="3" id="KW-0997">Cell inner membrane</keyword>
<dbReference type="PROSITE" id="PS50111">
    <property type="entry name" value="CHEMOTAXIS_TRANSDUC_2"/>
    <property type="match status" value="1"/>
</dbReference>
<dbReference type="InterPro" id="IPR004089">
    <property type="entry name" value="MCPsignal_dom"/>
</dbReference>
<dbReference type="PANTHER" id="PTHR32089">
    <property type="entry name" value="METHYL-ACCEPTING CHEMOTAXIS PROTEIN MCPB"/>
    <property type="match status" value="1"/>
</dbReference>
<evidence type="ECO:0000313" key="14">
    <source>
        <dbReference type="EMBL" id="MBB6211089.1"/>
    </source>
</evidence>
<evidence type="ECO:0000259" key="12">
    <source>
        <dbReference type="PROSITE" id="PS50885"/>
    </source>
</evidence>
<dbReference type="CDD" id="cd06225">
    <property type="entry name" value="HAMP"/>
    <property type="match status" value="1"/>
</dbReference>
<dbReference type="InterPro" id="IPR003660">
    <property type="entry name" value="HAMP_dom"/>
</dbReference>
<evidence type="ECO:0000256" key="7">
    <source>
        <dbReference type="ARBA" id="ARBA00029447"/>
    </source>
</evidence>
<dbReference type="Pfam" id="PF08376">
    <property type="entry name" value="NIT"/>
    <property type="match status" value="1"/>
</dbReference>
<sequence>MEQVQWSDNFDVGVPVLDEGHHTLLARLDALYAAVEADAPAADLLTLLDSINSAARSHYSEEEGEMRRFGYPRTEEHAAVHARSLEEISTLIRRLRDNDPTLTPLQVRHTLYFWFHKHFLDEDADFSRFLLGRGIAAPGRRGSALLQRLSQMTVSLRMAVLALVPLLGLILLGGLRIADALTANRDMEAVVTLASLAPDISAAVHELQKERGTSVGFTGAKGTAFGDAMKAQRTASDGKIATLRQSLSAFPAAAYGPDFLGKLDAARATLDQLVARRGDVDKLALPAPQVAAFYSGLIGQFLGTIEQMAAISGDAGISRRIFAYTAFLQAKERTGLERAIGSAGFGAGAFDQTLYSTFVGLIARQETFLQTFAQYATPAEKAFLAETVKGPDVEEVNRLRGIALASPFTGNTQGVAGPVWFDTITKKINLQKTVEDRLSQDLLADAAARAAANKRQLVLIATAVTVLTLAVVALTLLMIRSIIRPVRALTHASDRLAEGHLETEIPALLHRDEIGRMARAVQHFKDNAIRIRMLSEERASSRALSHEQQHAEMEKLARVFQSNVGSVIEAVSSASTEMQASAETLNTTAEQTSHRATEVSDSARHATVNVETVAAAAEELSASITEIGRQVEESATATAAAVSEAETANEKVQKLTEAAERIGQVVRLISDIAAQTNLLSLNATVEAARAGEAGKGFAVVANQVKALATQTARATEDIARQIASVQAESRDAAAAIGSITTTVQKINAIASGIAAAVEEQAAATREIARNVEQAAQATHAVSETIDGVSQAAAETGSAATQMLAAASELGRQSVRLHQEVDQFLEEVRKG</sequence>
<dbReference type="SUPFAM" id="SSF47188">
    <property type="entry name" value="Hemerythrin-like"/>
    <property type="match status" value="1"/>
</dbReference>
<evidence type="ECO:0000256" key="9">
    <source>
        <dbReference type="SAM" id="Phobius"/>
    </source>
</evidence>
<dbReference type="SMART" id="SM00283">
    <property type="entry name" value="MA"/>
    <property type="match status" value="1"/>
</dbReference>
<dbReference type="NCBIfam" id="TIGR02481">
    <property type="entry name" value="hemeryth_dom"/>
    <property type="match status" value="1"/>
</dbReference>
<dbReference type="GO" id="GO:0007165">
    <property type="term" value="P:signal transduction"/>
    <property type="evidence" value="ECO:0007669"/>
    <property type="project" value="UniProtKB-KW"/>
</dbReference>
<comment type="caution">
    <text evidence="14">The sequence shown here is derived from an EMBL/GenBank/DDBJ whole genome shotgun (WGS) entry which is preliminary data.</text>
</comment>
<dbReference type="Proteomes" id="UP000544872">
    <property type="component" value="Unassembled WGS sequence"/>
</dbReference>
<evidence type="ECO:0000256" key="4">
    <source>
        <dbReference type="ARBA" id="ARBA00022723"/>
    </source>
</evidence>
<dbReference type="Pfam" id="PF01814">
    <property type="entry name" value="Hemerythrin"/>
    <property type="match status" value="1"/>
</dbReference>
<dbReference type="InterPro" id="IPR000727">
    <property type="entry name" value="T_SNARE_dom"/>
</dbReference>
<evidence type="ECO:0000313" key="15">
    <source>
        <dbReference type="Proteomes" id="UP000544872"/>
    </source>
</evidence>
<dbReference type="GO" id="GO:0005886">
    <property type="term" value="C:plasma membrane"/>
    <property type="evidence" value="ECO:0007669"/>
    <property type="project" value="UniProtKB-SubCell"/>
</dbReference>
<keyword evidence="9" id="KW-1133">Transmembrane helix</keyword>
<dbReference type="CDD" id="cd12107">
    <property type="entry name" value="Hemerythrin"/>
    <property type="match status" value="1"/>
</dbReference>
<feature type="domain" description="NIT" evidence="13">
    <location>
        <begin position="198"/>
        <end position="449"/>
    </location>
</feature>
<evidence type="ECO:0000259" key="10">
    <source>
        <dbReference type="PROSITE" id="PS50111"/>
    </source>
</evidence>
<feature type="domain" description="Methyl-accepting transducer" evidence="10">
    <location>
        <begin position="567"/>
        <end position="796"/>
    </location>
</feature>
<evidence type="ECO:0000256" key="1">
    <source>
        <dbReference type="ARBA" id="ARBA00004429"/>
    </source>
</evidence>
<dbReference type="GO" id="GO:0004888">
    <property type="term" value="F:transmembrane signaling receptor activity"/>
    <property type="evidence" value="ECO:0007669"/>
    <property type="project" value="InterPro"/>
</dbReference>
<organism evidence="14 15">
    <name type="scientific">Novispirillum itersonii</name>
    <name type="common">Aquaspirillum itersonii</name>
    <dbReference type="NCBI Taxonomy" id="189"/>
    <lineage>
        <taxon>Bacteria</taxon>
        <taxon>Pseudomonadati</taxon>
        <taxon>Pseudomonadota</taxon>
        <taxon>Alphaproteobacteria</taxon>
        <taxon>Rhodospirillales</taxon>
        <taxon>Novispirillaceae</taxon>
        <taxon>Novispirillum</taxon>
    </lineage>
</organism>
<keyword evidence="9" id="KW-0472">Membrane</keyword>
<dbReference type="PROSITE" id="PS50885">
    <property type="entry name" value="HAMP"/>
    <property type="match status" value="1"/>
</dbReference>
<dbReference type="PROSITE" id="PS50192">
    <property type="entry name" value="T_SNARE"/>
    <property type="match status" value="1"/>
</dbReference>
<evidence type="ECO:0000256" key="5">
    <source>
        <dbReference type="ARBA" id="ARBA00023004"/>
    </source>
</evidence>
<feature type="transmembrane region" description="Helical" evidence="9">
    <location>
        <begin position="158"/>
        <end position="178"/>
    </location>
</feature>
<evidence type="ECO:0000259" key="13">
    <source>
        <dbReference type="PROSITE" id="PS50906"/>
    </source>
</evidence>
<evidence type="ECO:0000256" key="8">
    <source>
        <dbReference type="PROSITE-ProRule" id="PRU00284"/>
    </source>
</evidence>
<feature type="domain" description="HAMP" evidence="12">
    <location>
        <begin position="480"/>
        <end position="533"/>
    </location>
</feature>
<reference evidence="14 15" key="1">
    <citation type="submission" date="2020-08" db="EMBL/GenBank/DDBJ databases">
        <title>Genomic Encyclopedia of Type Strains, Phase IV (KMG-IV): sequencing the most valuable type-strain genomes for metagenomic binning, comparative biology and taxonomic classification.</title>
        <authorList>
            <person name="Goeker M."/>
        </authorList>
    </citation>
    <scope>NUCLEOTIDE SEQUENCE [LARGE SCALE GENOMIC DNA]</scope>
    <source>
        <strain evidence="14 15">DSM 11590</strain>
    </source>
</reference>
<dbReference type="PANTHER" id="PTHR32089:SF112">
    <property type="entry name" value="LYSOZYME-LIKE PROTEIN-RELATED"/>
    <property type="match status" value="1"/>
</dbReference>
<comment type="subcellular location">
    <subcellularLocation>
        <location evidence="1">Cell inner membrane</location>
        <topology evidence="1">Multi-pass membrane protein</topology>
    </subcellularLocation>
</comment>
<dbReference type="RefSeq" id="WP_184263907.1">
    <property type="nucleotide sequence ID" value="NZ_JACIIX010000009.1"/>
</dbReference>
<keyword evidence="9" id="KW-0812">Transmembrane</keyword>
<dbReference type="PROSITE" id="PS50906">
    <property type="entry name" value="NIT"/>
    <property type="match status" value="1"/>
</dbReference>
<gene>
    <name evidence="14" type="ORF">FHS48_002524</name>
</gene>
<evidence type="ECO:0000256" key="6">
    <source>
        <dbReference type="ARBA" id="ARBA00023224"/>
    </source>
</evidence>
<feature type="domain" description="T-SNARE coiled-coil homology" evidence="11">
    <location>
        <begin position="726"/>
        <end position="788"/>
    </location>
</feature>
<keyword evidence="6 8" id="KW-0807">Transducer</keyword>
<dbReference type="AlphaFoldDB" id="A0A7W9ZJ35"/>
<dbReference type="InterPro" id="IPR035938">
    <property type="entry name" value="Hemerythrin-like_sf"/>
</dbReference>
<dbReference type="PRINTS" id="PR00260">
    <property type="entry name" value="CHEMTRNSDUCR"/>
</dbReference>
<dbReference type="SMART" id="SM00304">
    <property type="entry name" value="HAMP"/>
    <property type="match status" value="1"/>
</dbReference>
<protein>
    <submittedName>
        <fullName evidence="14">Hemerythrin-like metal-binding protein</fullName>
    </submittedName>
</protein>
<dbReference type="SUPFAM" id="SSF58104">
    <property type="entry name" value="Methyl-accepting chemotaxis protein (MCP) signaling domain"/>
    <property type="match status" value="1"/>
</dbReference>
<keyword evidence="4" id="KW-0479">Metal-binding</keyword>
<dbReference type="InterPro" id="IPR010910">
    <property type="entry name" value="Nitrate/nitrite_sensing_bac"/>
</dbReference>
<feature type="transmembrane region" description="Helical" evidence="9">
    <location>
        <begin position="457"/>
        <end position="479"/>
    </location>
</feature>
<comment type="similarity">
    <text evidence="7">Belongs to the methyl-accepting chemotaxis (MCP) protein family.</text>
</comment>
<dbReference type="Gene3D" id="6.10.340.10">
    <property type="match status" value="1"/>
</dbReference>
<keyword evidence="3" id="KW-1003">Cell membrane</keyword>
<dbReference type="InterPro" id="IPR012312">
    <property type="entry name" value="Hemerythrin-like"/>
</dbReference>
<evidence type="ECO:0000256" key="3">
    <source>
        <dbReference type="ARBA" id="ARBA00022519"/>
    </source>
</evidence>
<dbReference type="Pfam" id="PF00015">
    <property type="entry name" value="MCPsignal"/>
    <property type="match status" value="1"/>
</dbReference>
<dbReference type="InterPro" id="IPR013587">
    <property type="entry name" value="Nitrate/nitrite_sensing"/>
</dbReference>
<keyword evidence="15" id="KW-1185">Reference proteome</keyword>
<evidence type="ECO:0000256" key="2">
    <source>
        <dbReference type="ARBA" id="ARBA00010587"/>
    </source>
</evidence>
<dbReference type="Pfam" id="PF00672">
    <property type="entry name" value="HAMP"/>
    <property type="match status" value="1"/>
</dbReference>
<dbReference type="Gene3D" id="1.20.120.50">
    <property type="entry name" value="Hemerythrin-like"/>
    <property type="match status" value="1"/>
</dbReference>
<dbReference type="Gene3D" id="1.10.287.950">
    <property type="entry name" value="Methyl-accepting chemotaxis protein"/>
    <property type="match status" value="1"/>
</dbReference>
<dbReference type="GO" id="GO:0046872">
    <property type="term" value="F:metal ion binding"/>
    <property type="evidence" value="ECO:0007669"/>
    <property type="project" value="UniProtKB-KW"/>
</dbReference>